<keyword evidence="1" id="KW-0479">Metal-binding</keyword>
<dbReference type="PROSITE" id="PS00518">
    <property type="entry name" value="ZF_RING_1"/>
    <property type="match status" value="1"/>
</dbReference>
<reference evidence="7" key="2">
    <citation type="submission" date="2012-11" db="EMBL/GenBank/DDBJ databases">
        <authorList>
            <person name="Kuo A."/>
            <person name="Curtis B.A."/>
            <person name="Tanifuji G."/>
            <person name="Burki F."/>
            <person name="Gruber A."/>
            <person name="Irimia M."/>
            <person name="Maruyama S."/>
            <person name="Arias M.C."/>
            <person name="Ball S.G."/>
            <person name="Gile G.H."/>
            <person name="Hirakawa Y."/>
            <person name="Hopkins J.F."/>
            <person name="Rensing S.A."/>
            <person name="Schmutz J."/>
            <person name="Symeonidi A."/>
            <person name="Elias M."/>
            <person name="Eveleigh R.J."/>
            <person name="Herman E.K."/>
            <person name="Klute M.J."/>
            <person name="Nakayama T."/>
            <person name="Obornik M."/>
            <person name="Reyes-Prieto A."/>
            <person name="Armbrust E.V."/>
            <person name="Aves S.J."/>
            <person name="Beiko R.G."/>
            <person name="Coutinho P."/>
            <person name="Dacks J.B."/>
            <person name="Durnford D.G."/>
            <person name="Fast N.M."/>
            <person name="Green B.R."/>
            <person name="Grisdale C."/>
            <person name="Hempe F."/>
            <person name="Henrissat B."/>
            <person name="Hoppner M.P."/>
            <person name="Ishida K.-I."/>
            <person name="Kim E."/>
            <person name="Koreny L."/>
            <person name="Kroth P.G."/>
            <person name="Liu Y."/>
            <person name="Malik S.-B."/>
            <person name="Maier U.G."/>
            <person name="McRose D."/>
            <person name="Mock T."/>
            <person name="Neilson J.A."/>
            <person name="Onodera N.T."/>
            <person name="Poole A.M."/>
            <person name="Pritham E.J."/>
            <person name="Richards T.A."/>
            <person name="Rocap G."/>
            <person name="Roy S.W."/>
            <person name="Sarai C."/>
            <person name="Schaack S."/>
            <person name="Shirato S."/>
            <person name="Slamovits C.H."/>
            <person name="Spencer D.F."/>
            <person name="Suzuki S."/>
            <person name="Worden A.Z."/>
            <person name="Zauner S."/>
            <person name="Barry K."/>
            <person name="Bell C."/>
            <person name="Bharti A.K."/>
            <person name="Crow J.A."/>
            <person name="Grimwood J."/>
            <person name="Kramer R."/>
            <person name="Lindquist E."/>
            <person name="Lucas S."/>
            <person name="Salamov A."/>
            <person name="McFadden G.I."/>
            <person name="Lane C.E."/>
            <person name="Keeling P.J."/>
            <person name="Gray M.W."/>
            <person name="Grigoriev I.V."/>
            <person name="Archibald J.M."/>
        </authorList>
    </citation>
    <scope>NUCLEOTIDE SEQUENCE</scope>
    <source>
        <strain evidence="7">CCMP2712</strain>
    </source>
</reference>
<feature type="compositionally biased region" description="Basic and acidic residues" evidence="4">
    <location>
        <begin position="209"/>
        <end position="220"/>
    </location>
</feature>
<keyword evidence="2" id="KW-0863">Zinc-finger</keyword>
<evidence type="ECO:0000256" key="2">
    <source>
        <dbReference type="ARBA" id="ARBA00022771"/>
    </source>
</evidence>
<feature type="compositionally biased region" description="Polar residues" evidence="4">
    <location>
        <begin position="319"/>
        <end position="330"/>
    </location>
</feature>
<dbReference type="EnsemblProtists" id="EKX48441">
    <property type="protein sequence ID" value="EKX48441"/>
    <property type="gene ID" value="GUITHDRAFT_162363"/>
</dbReference>
<evidence type="ECO:0000256" key="4">
    <source>
        <dbReference type="SAM" id="MobiDB-lite"/>
    </source>
</evidence>
<feature type="region of interest" description="Disordered" evidence="4">
    <location>
        <begin position="209"/>
        <end position="274"/>
    </location>
</feature>
<dbReference type="RefSeq" id="XP_005835421.1">
    <property type="nucleotide sequence ID" value="XM_005835364.1"/>
</dbReference>
<protein>
    <recommendedName>
        <fullName evidence="8">RING-type domain-containing protein</fullName>
    </recommendedName>
</protein>
<proteinExistence type="predicted"/>
<dbReference type="OrthoDB" id="10629790at2759"/>
<evidence type="ECO:0000256" key="1">
    <source>
        <dbReference type="ARBA" id="ARBA00022723"/>
    </source>
</evidence>
<keyword evidence="7" id="KW-1185">Reference proteome</keyword>
<accession>L1JIX4</accession>
<feature type="compositionally biased region" description="Basic and acidic residues" evidence="4">
    <location>
        <begin position="399"/>
        <end position="414"/>
    </location>
</feature>
<name>L1JIX4_GUITC</name>
<dbReference type="EMBL" id="JH992985">
    <property type="protein sequence ID" value="EKX48441.1"/>
    <property type="molecule type" value="Genomic_DNA"/>
</dbReference>
<evidence type="ECO:0000313" key="7">
    <source>
        <dbReference type="Proteomes" id="UP000011087"/>
    </source>
</evidence>
<dbReference type="AlphaFoldDB" id="L1JIX4"/>
<keyword evidence="3" id="KW-0862">Zinc</keyword>
<dbReference type="PaxDb" id="55529-EKX48441"/>
<feature type="region of interest" description="Disordered" evidence="4">
    <location>
        <begin position="85"/>
        <end position="125"/>
    </location>
</feature>
<dbReference type="GeneID" id="17305108"/>
<evidence type="ECO:0008006" key="8">
    <source>
        <dbReference type="Google" id="ProtNLM"/>
    </source>
</evidence>
<reference evidence="6" key="3">
    <citation type="submission" date="2016-03" db="UniProtKB">
        <authorList>
            <consortium name="EnsemblProtists"/>
        </authorList>
    </citation>
    <scope>IDENTIFICATION</scope>
</reference>
<dbReference type="Proteomes" id="UP000011087">
    <property type="component" value="Unassembled WGS sequence"/>
</dbReference>
<feature type="region of interest" description="Disordered" evidence="4">
    <location>
        <begin position="314"/>
        <end position="345"/>
    </location>
</feature>
<evidence type="ECO:0000313" key="5">
    <source>
        <dbReference type="EMBL" id="EKX48441.1"/>
    </source>
</evidence>
<evidence type="ECO:0000256" key="3">
    <source>
        <dbReference type="ARBA" id="ARBA00022833"/>
    </source>
</evidence>
<feature type="region of interest" description="Disordered" evidence="4">
    <location>
        <begin position="367"/>
        <end position="414"/>
    </location>
</feature>
<reference evidence="5 7" key="1">
    <citation type="journal article" date="2012" name="Nature">
        <title>Algal genomes reveal evolutionary mosaicism and the fate of nucleomorphs.</title>
        <authorList>
            <consortium name="DOE Joint Genome Institute"/>
            <person name="Curtis B.A."/>
            <person name="Tanifuji G."/>
            <person name="Burki F."/>
            <person name="Gruber A."/>
            <person name="Irimia M."/>
            <person name="Maruyama S."/>
            <person name="Arias M.C."/>
            <person name="Ball S.G."/>
            <person name="Gile G.H."/>
            <person name="Hirakawa Y."/>
            <person name="Hopkins J.F."/>
            <person name="Kuo A."/>
            <person name="Rensing S.A."/>
            <person name="Schmutz J."/>
            <person name="Symeonidi A."/>
            <person name="Elias M."/>
            <person name="Eveleigh R.J."/>
            <person name="Herman E.K."/>
            <person name="Klute M.J."/>
            <person name="Nakayama T."/>
            <person name="Obornik M."/>
            <person name="Reyes-Prieto A."/>
            <person name="Armbrust E.V."/>
            <person name="Aves S.J."/>
            <person name="Beiko R.G."/>
            <person name="Coutinho P."/>
            <person name="Dacks J.B."/>
            <person name="Durnford D.G."/>
            <person name="Fast N.M."/>
            <person name="Green B.R."/>
            <person name="Grisdale C.J."/>
            <person name="Hempel F."/>
            <person name="Henrissat B."/>
            <person name="Hoppner M.P."/>
            <person name="Ishida K."/>
            <person name="Kim E."/>
            <person name="Koreny L."/>
            <person name="Kroth P.G."/>
            <person name="Liu Y."/>
            <person name="Malik S.B."/>
            <person name="Maier U.G."/>
            <person name="McRose D."/>
            <person name="Mock T."/>
            <person name="Neilson J.A."/>
            <person name="Onodera N.T."/>
            <person name="Poole A.M."/>
            <person name="Pritham E.J."/>
            <person name="Richards T.A."/>
            <person name="Rocap G."/>
            <person name="Roy S.W."/>
            <person name="Sarai C."/>
            <person name="Schaack S."/>
            <person name="Shirato S."/>
            <person name="Slamovits C.H."/>
            <person name="Spencer D.F."/>
            <person name="Suzuki S."/>
            <person name="Worden A.Z."/>
            <person name="Zauner S."/>
            <person name="Barry K."/>
            <person name="Bell C."/>
            <person name="Bharti A.K."/>
            <person name="Crow J.A."/>
            <person name="Grimwood J."/>
            <person name="Kramer R."/>
            <person name="Lindquist E."/>
            <person name="Lucas S."/>
            <person name="Salamov A."/>
            <person name="McFadden G.I."/>
            <person name="Lane C.E."/>
            <person name="Keeling P.J."/>
            <person name="Gray M.W."/>
            <person name="Grigoriev I.V."/>
            <person name="Archibald J.M."/>
        </authorList>
    </citation>
    <scope>NUCLEOTIDE SEQUENCE</scope>
    <source>
        <strain evidence="5 7">CCMP2712</strain>
    </source>
</reference>
<dbReference type="KEGG" id="gtt:GUITHDRAFT_162363"/>
<evidence type="ECO:0000313" key="6">
    <source>
        <dbReference type="EnsemblProtists" id="EKX48441"/>
    </source>
</evidence>
<dbReference type="InterPro" id="IPR017907">
    <property type="entry name" value="Znf_RING_CS"/>
</dbReference>
<dbReference type="HOGENOM" id="CLU_664714_0_0_1"/>
<organism evidence="5">
    <name type="scientific">Guillardia theta (strain CCMP2712)</name>
    <name type="common">Cryptophyte</name>
    <dbReference type="NCBI Taxonomy" id="905079"/>
    <lineage>
        <taxon>Eukaryota</taxon>
        <taxon>Cryptophyceae</taxon>
        <taxon>Pyrenomonadales</taxon>
        <taxon>Geminigeraceae</taxon>
        <taxon>Guillardia</taxon>
    </lineage>
</organism>
<feature type="compositionally biased region" description="Polar residues" evidence="4">
    <location>
        <begin position="226"/>
        <end position="244"/>
    </location>
</feature>
<sequence length="414" mass="44499">MSPVDCPVMLANPTPCHGMWSNSVFDMGGSTPQGCASEYRAPSTGNGAIHKSARQSLRLAVKSASDIRVKGEVQSAYWKPLFSPKKPVKKDDSAATKLKTPSRTNNRTQDADGKGMAGKRKRNSSLESILSQSCLNVNEGKNIKKEKEHDKYCHFCQHVKVNMLACESPDCTHRFCTYCLAVHLGDNTDPSSSAVAPCRNAVSPIATAKRSDTGNEDPKNKACKSQKLSTSGKTKKTNIGSETGSAVPLGPPEGSETRAPGNNPHEHEDQKAMMQAQADRVLGLLCMITAEQANVCLYIPLQVDRDLIYQEETEESLHSDCSNESDSPSQDCDEEKEVAETTAESCTSSLEELALFALQSLAAIPGEDLKAAPVGPETTGRTGDVSPGRPTAECSPCTPREDLSYDSASPEHHV</sequence>
<feature type="compositionally biased region" description="Polar residues" evidence="4">
    <location>
        <begin position="99"/>
        <end position="108"/>
    </location>
</feature>
<dbReference type="GO" id="GO:0008270">
    <property type="term" value="F:zinc ion binding"/>
    <property type="evidence" value="ECO:0007669"/>
    <property type="project" value="UniProtKB-KW"/>
</dbReference>
<gene>
    <name evidence="5" type="ORF">GUITHDRAFT_162363</name>
</gene>